<evidence type="ECO:0000313" key="8">
    <source>
        <dbReference type="Proteomes" id="UP000192343"/>
    </source>
</evidence>
<keyword evidence="4 6" id="KW-1133">Transmembrane helix</keyword>
<accession>A0A1Y1S102</accession>
<feature type="transmembrane region" description="Helical" evidence="6">
    <location>
        <begin position="7"/>
        <end position="25"/>
    </location>
</feature>
<gene>
    <name evidence="7" type="ORF">B4O97_05180</name>
</gene>
<evidence type="ECO:0000256" key="6">
    <source>
        <dbReference type="SAM" id="Phobius"/>
    </source>
</evidence>
<dbReference type="STRING" id="1963862.B4O97_05180"/>
<dbReference type="EMBL" id="MWQY01000004">
    <property type="protein sequence ID" value="ORC37032.1"/>
    <property type="molecule type" value="Genomic_DNA"/>
</dbReference>
<dbReference type="AlphaFoldDB" id="A0A1Y1S102"/>
<feature type="transmembrane region" description="Helical" evidence="6">
    <location>
        <begin position="31"/>
        <end position="53"/>
    </location>
</feature>
<organism evidence="7 8">
    <name type="scientific">Marispirochaeta aestuarii</name>
    <dbReference type="NCBI Taxonomy" id="1963862"/>
    <lineage>
        <taxon>Bacteria</taxon>
        <taxon>Pseudomonadati</taxon>
        <taxon>Spirochaetota</taxon>
        <taxon>Spirochaetia</taxon>
        <taxon>Spirochaetales</taxon>
        <taxon>Spirochaetaceae</taxon>
        <taxon>Marispirochaeta</taxon>
    </lineage>
</organism>
<evidence type="ECO:0000313" key="7">
    <source>
        <dbReference type="EMBL" id="ORC37032.1"/>
    </source>
</evidence>
<sequence length="57" mass="6335">MDTDNDTLLLVLCILLPPVAVWLKTGNSGKVLLNIILCFLLAWFGGVLHAFLVRKVR</sequence>
<comment type="caution">
    <text evidence="7">The sequence shown here is derived from an EMBL/GenBank/DDBJ whole genome shotgun (WGS) entry which is preliminary data.</text>
</comment>
<dbReference type="Pfam" id="PF01679">
    <property type="entry name" value="Pmp3"/>
    <property type="match status" value="1"/>
</dbReference>
<keyword evidence="8" id="KW-1185">Reference proteome</keyword>
<dbReference type="PROSITE" id="PS01309">
    <property type="entry name" value="UPF0057"/>
    <property type="match status" value="1"/>
</dbReference>
<protein>
    <recommendedName>
        <fullName evidence="9">Proteolipid membrane potential modulator</fullName>
    </recommendedName>
</protein>
<comment type="subcellular location">
    <subcellularLocation>
        <location evidence="1">Membrane</location>
    </subcellularLocation>
</comment>
<name>A0A1Y1S102_9SPIO</name>
<reference evidence="7 8" key="1">
    <citation type="submission" date="2017-03" db="EMBL/GenBank/DDBJ databases">
        <title>Draft Genome sequence of Marispirochaeta sp. strain JC444.</title>
        <authorList>
            <person name="Shivani Y."/>
            <person name="Subhash Y."/>
            <person name="Sasikala C."/>
            <person name="Ramana C."/>
        </authorList>
    </citation>
    <scope>NUCLEOTIDE SEQUENCE [LARGE SCALE GENOMIC DNA]</scope>
    <source>
        <strain evidence="7 8">JC444</strain>
    </source>
</reference>
<evidence type="ECO:0000256" key="3">
    <source>
        <dbReference type="ARBA" id="ARBA00022692"/>
    </source>
</evidence>
<evidence type="ECO:0000256" key="1">
    <source>
        <dbReference type="ARBA" id="ARBA00004370"/>
    </source>
</evidence>
<keyword evidence="5 6" id="KW-0472">Membrane</keyword>
<dbReference type="InterPro" id="IPR000612">
    <property type="entry name" value="PMP3"/>
</dbReference>
<evidence type="ECO:0000256" key="5">
    <source>
        <dbReference type="ARBA" id="ARBA00023136"/>
    </source>
</evidence>
<evidence type="ECO:0000256" key="4">
    <source>
        <dbReference type="ARBA" id="ARBA00022989"/>
    </source>
</evidence>
<evidence type="ECO:0008006" key="9">
    <source>
        <dbReference type="Google" id="ProtNLM"/>
    </source>
</evidence>
<keyword evidence="3 6" id="KW-0812">Transmembrane</keyword>
<proteinExistence type="inferred from homology"/>
<dbReference type="Proteomes" id="UP000192343">
    <property type="component" value="Unassembled WGS sequence"/>
</dbReference>
<comment type="similarity">
    <text evidence="2">Belongs to the UPF0057 (PMP3) family.</text>
</comment>
<evidence type="ECO:0000256" key="2">
    <source>
        <dbReference type="ARBA" id="ARBA00009530"/>
    </source>
</evidence>
<dbReference type="GO" id="GO:0016020">
    <property type="term" value="C:membrane"/>
    <property type="evidence" value="ECO:0007669"/>
    <property type="project" value="UniProtKB-SubCell"/>
</dbReference>